<accession>A0A5J4THN6</accession>
<proteinExistence type="predicted"/>
<evidence type="ECO:0000313" key="2">
    <source>
        <dbReference type="Proteomes" id="UP000324800"/>
    </source>
</evidence>
<evidence type="ECO:0008006" key="3">
    <source>
        <dbReference type="Google" id="ProtNLM"/>
    </source>
</evidence>
<evidence type="ECO:0000313" key="1">
    <source>
        <dbReference type="EMBL" id="KAA6356985.1"/>
    </source>
</evidence>
<organism evidence="1 2">
    <name type="scientific">Streblomastix strix</name>
    <dbReference type="NCBI Taxonomy" id="222440"/>
    <lineage>
        <taxon>Eukaryota</taxon>
        <taxon>Metamonada</taxon>
        <taxon>Preaxostyla</taxon>
        <taxon>Oxymonadida</taxon>
        <taxon>Streblomastigidae</taxon>
        <taxon>Streblomastix</taxon>
    </lineage>
</organism>
<protein>
    <recommendedName>
        <fullName evidence="3">Pectate lyase superfamily protein domain-containing protein</fullName>
    </recommendedName>
</protein>
<dbReference type="Gene3D" id="2.160.20.10">
    <property type="entry name" value="Single-stranded right-handed beta-helix, Pectin lyase-like"/>
    <property type="match status" value="1"/>
</dbReference>
<dbReference type="InterPro" id="IPR011050">
    <property type="entry name" value="Pectin_lyase_fold/virulence"/>
</dbReference>
<dbReference type="SUPFAM" id="SSF51126">
    <property type="entry name" value="Pectin lyase-like"/>
    <property type="match status" value="1"/>
</dbReference>
<gene>
    <name evidence="1" type="ORF">EZS28_047489</name>
</gene>
<sequence>MKSVNKLVQHSCGLKGWAFIGYLLIAISVQAKDYYVAPTATGAGDGSDVADAADITTLKTFLSGYHVATDPDLNIYFSAGTYIMDNVPFTFASNENNRSGLNVVFQPLNNDAVVLSGGGSVIRLLNMGSAKNETSPLTVSIRNMAIVNFYSTGAADNGTNSLFTLGDYNVLNLEVDSIDNISSNRLPLFLMGTSTAKDSYTTVHSLIVSEALSSSRQNIQWFAGMFPACHPERTELMKRSVILSAIESNIPQSLPRIF</sequence>
<name>A0A5J4THN6_9EUKA</name>
<reference evidence="1 2" key="1">
    <citation type="submission" date="2019-03" db="EMBL/GenBank/DDBJ databases">
        <title>Single cell metagenomics reveals metabolic interactions within the superorganism composed of flagellate Streblomastix strix and complex community of Bacteroidetes bacteria on its surface.</title>
        <authorList>
            <person name="Treitli S.C."/>
            <person name="Kolisko M."/>
            <person name="Husnik F."/>
            <person name="Keeling P."/>
            <person name="Hampl V."/>
        </authorList>
    </citation>
    <scope>NUCLEOTIDE SEQUENCE [LARGE SCALE GENOMIC DNA]</scope>
    <source>
        <strain evidence="1">ST1C</strain>
    </source>
</reference>
<dbReference type="AlphaFoldDB" id="A0A5J4THN6"/>
<feature type="non-terminal residue" evidence="1">
    <location>
        <position position="258"/>
    </location>
</feature>
<dbReference type="InterPro" id="IPR012334">
    <property type="entry name" value="Pectin_lyas_fold"/>
</dbReference>
<dbReference type="EMBL" id="SNRW01032095">
    <property type="protein sequence ID" value="KAA6356985.1"/>
    <property type="molecule type" value="Genomic_DNA"/>
</dbReference>
<comment type="caution">
    <text evidence="1">The sequence shown here is derived from an EMBL/GenBank/DDBJ whole genome shotgun (WGS) entry which is preliminary data.</text>
</comment>
<dbReference type="Proteomes" id="UP000324800">
    <property type="component" value="Unassembled WGS sequence"/>
</dbReference>